<evidence type="ECO:0000256" key="1">
    <source>
        <dbReference type="SAM" id="Phobius"/>
    </source>
</evidence>
<gene>
    <name evidence="2" type="ORF">Pla133_08160</name>
</gene>
<dbReference type="Gene3D" id="2.40.50.140">
    <property type="entry name" value="Nucleic acid-binding proteins"/>
    <property type="match status" value="1"/>
</dbReference>
<reference evidence="2 3" key="1">
    <citation type="submission" date="2019-02" db="EMBL/GenBank/DDBJ databases">
        <title>Deep-cultivation of Planctomycetes and their phenomic and genomic characterization uncovers novel biology.</title>
        <authorList>
            <person name="Wiegand S."/>
            <person name="Jogler M."/>
            <person name="Boedeker C."/>
            <person name="Pinto D."/>
            <person name="Vollmers J."/>
            <person name="Rivas-Marin E."/>
            <person name="Kohn T."/>
            <person name="Peeters S.H."/>
            <person name="Heuer A."/>
            <person name="Rast P."/>
            <person name="Oberbeckmann S."/>
            <person name="Bunk B."/>
            <person name="Jeske O."/>
            <person name="Meyerdierks A."/>
            <person name="Storesund J.E."/>
            <person name="Kallscheuer N."/>
            <person name="Luecker S."/>
            <person name="Lage O.M."/>
            <person name="Pohl T."/>
            <person name="Merkel B.J."/>
            <person name="Hornburger P."/>
            <person name="Mueller R.-W."/>
            <person name="Bruemmer F."/>
            <person name="Labrenz M."/>
            <person name="Spormann A.M."/>
            <person name="Op den Camp H."/>
            <person name="Overmann J."/>
            <person name="Amann R."/>
            <person name="Jetten M.S.M."/>
            <person name="Mascher T."/>
            <person name="Medema M.H."/>
            <person name="Devos D.P."/>
            <person name="Kaster A.-K."/>
            <person name="Ovreas L."/>
            <person name="Rohde M."/>
            <person name="Galperin M.Y."/>
            <person name="Jogler C."/>
        </authorList>
    </citation>
    <scope>NUCLEOTIDE SEQUENCE [LARGE SCALE GENOMIC DNA]</scope>
    <source>
        <strain evidence="2 3">Pla133</strain>
    </source>
</reference>
<dbReference type="Proteomes" id="UP000316921">
    <property type="component" value="Chromosome"/>
</dbReference>
<dbReference type="EMBL" id="CP036287">
    <property type="protein sequence ID" value="QDU65750.1"/>
    <property type="molecule type" value="Genomic_DNA"/>
</dbReference>
<protein>
    <recommendedName>
        <fullName evidence="4">NfeD-like C-terminal domain-containing protein</fullName>
    </recommendedName>
</protein>
<accession>A0A518BFJ0</accession>
<dbReference type="InterPro" id="IPR012340">
    <property type="entry name" value="NA-bd_OB-fold"/>
</dbReference>
<feature type="transmembrane region" description="Helical" evidence="1">
    <location>
        <begin position="109"/>
        <end position="129"/>
    </location>
</feature>
<evidence type="ECO:0000313" key="2">
    <source>
        <dbReference type="EMBL" id="QDU65750.1"/>
    </source>
</evidence>
<keyword evidence="3" id="KW-1185">Reference proteome</keyword>
<feature type="transmembrane region" description="Helical" evidence="1">
    <location>
        <begin position="81"/>
        <end position="103"/>
    </location>
</feature>
<keyword evidence="1" id="KW-0472">Membrane</keyword>
<keyword evidence="1" id="KW-1133">Transmembrane helix</keyword>
<proteinExistence type="predicted"/>
<evidence type="ECO:0000313" key="3">
    <source>
        <dbReference type="Proteomes" id="UP000316921"/>
    </source>
</evidence>
<feature type="transmembrane region" description="Helical" evidence="1">
    <location>
        <begin position="36"/>
        <end position="60"/>
    </location>
</feature>
<keyword evidence="1" id="KW-0812">Transmembrane</keyword>
<dbReference type="AlphaFoldDB" id="A0A518BFJ0"/>
<name>A0A518BFJ0_9BACT</name>
<sequence>MGHWGRSKPAVLSIAQPSWLTTLFDFLPEYWSLTTLYVACAAVGGAIVLLQLALSLFGFGADDVDVEAEVDLGGDSDLQFLSIRAIAGFLTMFGLVGWAGTVTGWSPPISALVAFGAGLTTFLAVAWLLSLQRKLDSSGTLDPKRAEGSTARVYLRIPAANVGRGKITVELQGRTAEFEAFTTGSELATGTQVRVVRMTSPGVFQVSALDD</sequence>
<dbReference type="KEGG" id="pbap:Pla133_08160"/>
<evidence type="ECO:0008006" key="4">
    <source>
        <dbReference type="Google" id="ProtNLM"/>
    </source>
</evidence>
<organism evidence="2 3">
    <name type="scientific">Engelhardtia mirabilis</name>
    <dbReference type="NCBI Taxonomy" id="2528011"/>
    <lineage>
        <taxon>Bacteria</taxon>
        <taxon>Pseudomonadati</taxon>
        <taxon>Planctomycetota</taxon>
        <taxon>Planctomycetia</taxon>
        <taxon>Planctomycetia incertae sedis</taxon>
        <taxon>Engelhardtia</taxon>
    </lineage>
</organism>